<proteinExistence type="predicted"/>
<protein>
    <recommendedName>
        <fullName evidence="2">DUF4378 domain-containing protein</fullName>
    </recommendedName>
</protein>
<reference evidence="3" key="1">
    <citation type="submission" date="2020-03" db="EMBL/GenBank/DDBJ databases">
        <title>A high-quality chromosome-level genome assembly of a woody plant with both climbing and erect habits, Rhamnella rubrinervis.</title>
        <authorList>
            <person name="Lu Z."/>
            <person name="Yang Y."/>
            <person name="Zhu X."/>
            <person name="Sun Y."/>
        </authorList>
    </citation>
    <scope>NUCLEOTIDE SEQUENCE</scope>
    <source>
        <strain evidence="3">BYM</strain>
        <tissue evidence="3">Leaf</tissue>
    </source>
</reference>
<keyword evidence="4" id="KW-1185">Reference proteome</keyword>
<accession>A0A8K0MJ32</accession>
<name>A0A8K0MJ32_9ROSA</name>
<dbReference type="Pfam" id="PF14309">
    <property type="entry name" value="DUF4378"/>
    <property type="match status" value="1"/>
</dbReference>
<comment type="caution">
    <text evidence="3">The sequence shown here is derived from an EMBL/GenBank/DDBJ whole genome shotgun (WGS) entry which is preliminary data.</text>
</comment>
<dbReference type="PANTHER" id="PTHR37613:SF4">
    <property type="entry name" value="DUF4378 DOMAIN-CONTAINING PROTEIN"/>
    <property type="match status" value="1"/>
</dbReference>
<evidence type="ECO:0000313" key="4">
    <source>
        <dbReference type="Proteomes" id="UP000796880"/>
    </source>
</evidence>
<feature type="region of interest" description="Disordered" evidence="1">
    <location>
        <begin position="133"/>
        <end position="154"/>
    </location>
</feature>
<evidence type="ECO:0000259" key="2">
    <source>
        <dbReference type="Pfam" id="PF14309"/>
    </source>
</evidence>
<feature type="domain" description="DUF4378" evidence="2">
    <location>
        <begin position="266"/>
        <end position="377"/>
    </location>
</feature>
<sequence length="392" mass="44528">MASTTSKPAKQLGELLQEQQEPFTLDAYLIERGYVKKNINSKTEGKFGFCNVNSSKFLSRSTISGLGKSRKASKIWRGIRKKLVFTNESKSFNKSTCDVKVAEFSVNEMPRNSQEVAESDRFSSASSTTVYNSFTDSDDKDEAPPTSLHKHHASLTPETLRALKLYNMKEKMAAADRKFLRRFTEDNKQHSPVSVLDSISESSPYNGQLVEGEESRTRRRMTMPSKVTEDSILSATMWELLFHSASEKQRCSEVSELMEAVRSNPSLQTQLLKSKRMLQQTRQLLFDCVRELVETHARKVGEKQQHYHKQFLGPEELGKLLSEKMKGWSKQAGDETNITNLLDLEFSDSIQQWSNFGPAKTEIGLEIGDKILQEIIDQIVSEANDFRAPMRC</sequence>
<dbReference type="InterPro" id="IPR025486">
    <property type="entry name" value="DUF4378"/>
</dbReference>
<organism evidence="3 4">
    <name type="scientific">Rhamnella rubrinervis</name>
    <dbReference type="NCBI Taxonomy" id="2594499"/>
    <lineage>
        <taxon>Eukaryota</taxon>
        <taxon>Viridiplantae</taxon>
        <taxon>Streptophyta</taxon>
        <taxon>Embryophyta</taxon>
        <taxon>Tracheophyta</taxon>
        <taxon>Spermatophyta</taxon>
        <taxon>Magnoliopsida</taxon>
        <taxon>eudicotyledons</taxon>
        <taxon>Gunneridae</taxon>
        <taxon>Pentapetalae</taxon>
        <taxon>rosids</taxon>
        <taxon>fabids</taxon>
        <taxon>Rosales</taxon>
        <taxon>Rhamnaceae</taxon>
        <taxon>rhamnoid group</taxon>
        <taxon>Rhamneae</taxon>
        <taxon>Rhamnella</taxon>
    </lineage>
</organism>
<feature type="region of interest" description="Disordered" evidence="1">
    <location>
        <begin position="190"/>
        <end position="225"/>
    </location>
</feature>
<dbReference type="PANTHER" id="PTHR37613">
    <property type="entry name" value="DUF4378 DOMAIN PROTEIN"/>
    <property type="match status" value="1"/>
</dbReference>
<dbReference type="AlphaFoldDB" id="A0A8K0MJ32"/>
<evidence type="ECO:0000313" key="3">
    <source>
        <dbReference type="EMBL" id="KAF3447470.1"/>
    </source>
</evidence>
<dbReference type="OrthoDB" id="691329at2759"/>
<dbReference type="Proteomes" id="UP000796880">
    <property type="component" value="Unassembled WGS sequence"/>
</dbReference>
<gene>
    <name evidence="3" type="ORF">FNV43_RR12656</name>
</gene>
<dbReference type="EMBL" id="VOIH02000005">
    <property type="protein sequence ID" value="KAF3447470.1"/>
    <property type="molecule type" value="Genomic_DNA"/>
</dbReference>
<evidence type="ECO:0000256" key="1">
    <source>
        <dbReference type="SAM" id="MobiDB-lite"/>
    </source>
</evidence>
<feature type="compositionally biased region" description="Polar residues" evidence="1">
    <location>
        <begin position="197"/>
        <end position="206"/>
    </location>
</feature>